<feature type="region of interest" description="Disordered" evidence="6">
    <location>
        <begin position="1"/>
        <end position="143"/>
    </location>
</feature>
<dbReference type="GO" id="GO:0042802">
    <property type="term" value="F:identical protein binding"/>
    <property type="evidence" value="ECO:0007669"/>
    <property type="project" value="EnsemblFungi"/>
</dbReference>
<dbReference type="GO" id="GO:0005730">
    <property type="term" value="C:nucleolus"/>
    <property type="evidence" value="ECO:0007669"/>
    <property type="project" value="UniProtKB-SubCell"/>
</dbReference>
<gene>
    <name evidence="7" type="ORF">Egran_04499</name>
</gene>
<dbReference type="GO" id="GO:0000280">
    <property type="term" value="P:nuclear division"/>
    <property type="evidence" value="ECO:0007669"/>
    <property type="project" value="EnsemblFungi"/>
</dbReference>
<dbReference type="Pfam" id="PF05890">
    <property type="entry name" value="Ebp2"/>
    <property type="match status" value="1"/>
</dbReference>
<dbReference type="GO" id="GO:0042273">
    <property type="term" value="P:ribosomal large subunit biogenesis"/>
    <property type="evidence" value="ECO:0007669"/>
    <property type="project" value="EnsemblFungi"/>
</dbReference>
<feature type="compositionally biased region" description="Basic and acidic residues" evidence="6">
    <location>
        <begin position="314"/>
        <end position="328"/>
    </location>
</feature>
<sequence length="403" mass="44769">MVKKSKLLLALDAHKGRDYKREYQKKLTNAADKRKKAKSEQSSGEQLGQTKKKPTDSNTNAADKELSDNDAINGAVADEDGDSTGDNEVQDDQDEEQESPSHAESEGGEEHEDEDNEEEDAEEEDVPLSDLSGDERNDVIPHQRLTINNSTAIAASIKRISFLTPQTPFSEHNSLVSSEMIEVPDPNDDLNRELAFYKVCQAAAISARKLLKKEGIPFSRPKDFFAEMVKSDEHMGKIKEKLFEEAAAKKAAAEARRQRDLKKFGKQVQIAKLQQRQKEKKETLEKINSLKKKRKASQSGPMEDEDLFDVAIEDASKSEIRPKRRADQSDETGVPSKKRQKKNEKYGFGGRKRFSKSGDALSSGDLRGFSVKKMKNSGGGRKGAGGAATAKRPGKTRRKAMKA</sequence>
<feature type="compositionally biased region" description="Acidic residues" evidence="6">
    <location>
        <begin position="106"/>
        <end position="127"/>
    </location>
</feature>
<feature type="compositionally biased region" description="Basic and acidic residues" evidence="6">
    <location>
        <begin position="276"/>
        <end position="285"/>
    </location>
</feature>
<accession>A0A232LUG9</accession>
<feature type="compositionally biased region" description="Basic residues" evidence="6">
    <location>
        <begin position="392"/>
        <end position="403"/>
    </location>
</feature>
<feature type="compositionally biased region" description="Basic and acidic residues" evidence="6">
    <location>
        <begin position="12"/>
        <end position="25"/>
    </location>
</feature>
<evidence type="ECO:0000256" key="3">
    <source>
        <dbReference type="ARBA" id="ARBA00022517"/>
    </source>
</evidence>
<dbReference type="InterPro" id="IPR008610">
    <property type="entry name" value="Ebp2"/>
</dbReference>
<evidence type="ECO:0000256" key="5">
    <source>
        <dbReference type="ARBA" id="ARBA00023242"/>
    </source>
</evidence>
<dbReference type="GO" id="GO:0030687">
    <property type="term" value="C:preribosome, large subunit precursor"/>
    <property type="evidence" value="ECO:0007669"/>
    <property type="project" value="EnsemblFungi"/>
</dbReference>
<feature type="region of interest" description="Disordered" evidence="6">
    <location>
        <begin position="272"/>
        <end position="403"/>
    </location>
</feature>
<dbReference type="EMBL" id="NPHW01004596">
    <property type="protein sequence ID" value="OXV07734.1"/>
    <property type="molecule type" value="Genomic_DNA"/>
</dbReference>
<evidence type="ECO:0000313" key="7">
    <source>
        <dbReference type="EMBL" id="OXV07734.1"/>
    </source>
</evidence>
<keyword evidence="8" id="KW-1185">Reference proteome</keyword>
<reference evidence="7 8" key="1">
    <citation type="journal article" date="2015" name="Environ. Microbiol.">
        <title>Metagenome sequence of Elaphomyces granulatus from sporocarp tissue reveals Ascomycota ectomycorrhizal fingerprints of genome expansion and a Proteobacteria-rich microbiome.</title>
        <authorList>
            <person name="Quandt C.A."/>
            <person name="Kohler A."/>
            <person name="Hesse C.N."/>
            <person name="Sharpton T.J."/>
            <person name="Martin F."/>
            <person name="Spatafora J.W."/>
        </authorList>
    </citation>
    <scope>NUCLEOTIDE SEQUENCE [LARGE SCALE GENOMIC DNA]</scope>
    <source>
        <strain evidence="7 8">OSC145934</strain>
    </source>
</reference>
<keyword evidence="5" id="KW-0539">Nucleus</keyword>
<feature type="compositionally biased region" description="Polar residues" evidence="6">
    <location>
        <begin position="40"/>
        <end position="49"/>
    </location>
</feature>
<feature type="compositionally biased region" description="Acidic residues" evidence="6">
    <location>
        <begin position="77"/>
        <end position="98"/>
    </location>
</feature>
<dbReference type="Proteomes" id="UP000243515">
    <property type="component" value="Unassembled WGS sequence"/>
</dbReference>
<dbReference type="GO" id="GO:0034399">
    <property type="term" value="C:nuclear periphery"/>
    <property type="evidence" value="ECO:0007669"/>
    <property type="project" value="EnsemblFungi"/>
</dbReference>
<evidence type="ECO:0000256" key="2">
    <source>
        <dbReference type="ARBA" id="ARBA00007336"/>
    </source>
</evidence>
<keyword evidence="4" id="KW-0175">Coiled coil</keyword>
<keyword evidence="3" id="KW-0690">Ribosome biogenesis</keyword>
<dbReference type="PANTHER" id="PTHR13028:SF0">
    <property type="entry name" value="RRNA-PROCESSING PROTEIN EBP2-RELATED"/>
    <property type="match status" value="1"/>
</dbReference>
<dbReference type="GO" id="GO:0006364">
    <property type="term" value="P:rRNA processing"/>
    <property type="evidence" value="ECO:0007669"/>
    <property type="project" value="EnsemblFungi"/>
</dbReference>
<comment type="caution">
    <text evidence="7">The sequence shown here is derived from an EMBL/GenBank/DDBJ whole genome shotgun (WGS) entry which is preliminary data.</text>
</comment>
<name>A0A232LUG9_9EURO</name>
<proteinExistence type="inferred from homology"/>
<organism evidence="7 8">
    <name type="scientific">Elaphomyces granulatus</name>
    <dbReference type="NCBI Taxonomy" id="519963"/>
    <lineage>
        <taxon>Eukaryota</taxon>
        <taxon>Fungi</taxon>
        <taxon>Dikarya</taxon>
        <taxon>Ascomycota</taxon>
        <taxon>Pezizomycotina</taxon>
        <taxon>Eurotiomycetes</taxon>
        <taxon>Eurotiomycetidae</taxon>
        <taxon>Eurotiales</taxon>
        <taxon>Elaphomycetaceae</taxon>
        <taxon>Elaphomyces</taxon>
    </lineage>
</organism>
<dbReference type="PANTHER" id="PTHR13028">
    <property type="entry name" value="RRNA PROCESSING PROTEIN EBNA1-BINDING PROTEIN-RELATED"/>
    <property type="match status" value="1"/>
</dbReference>
<comment type="subcellular location">
    <subcellularLocation>
        <location evidence="1">Nucleus</location>
        <location evidence="1">Nucleolus</location>
    </subcellularLocation>
</comment>
<dbReference type="AlphaFoldDB" id="A0A232LUG9"/>
<evidence type="ECO:0000256" key="4">
    <source>
        <dbReference type="ARBA" id="ARBA00023054"/>
    </source>
</evidence>
<feature type="compositionally biased region" description="Gly residues" evidence="6">
    <location>
        <begin position="377"/>
        <end position="386"/>
    </location>
</feature>
<dbReference type="OrthoDB" id="443772at2759"/>
<protein>
    <submittedName>
        <fullName evidence="7">Uncharacterized protein</fullName>
    </submittedName>
</protein>
<evidence type="ECO:0000256" key="1">
    <source>
        <dbReference type="ARBA" id="ARBA00004604"/>
    </source>
</evidence>
<feature type="compositionally biased region" description="Acidic residues" evidence="6">
    <location>
        <begin position="302"/>
        <end position="312"/>
    </location>
</feature>
<evidence type="ECO:0000256" key="6">
    <source>
        <dbReference type="SAM" id="MobiDB-lite"/>
    </source>
</evidence>
<evidence type="ECO:0000313" key="8">
    <source>
        <dbReference type="Proteomes" id="UP000243515"/>
    </source>
</evidence>
<comment type="similarity">
    <text evidence="2">Belongs to the EBP2 family.</text>
</comment>